<dbReference type="EMBL" id="LR796386">
    <property type="protein sequence ID" value="CAB4141037.1"/>
    <property type="molecule type" value="Genomic_DNA"/>
</dbReference>
<accession>A0A6J5M6C0</accession>
<evidence type="ECO:0000256" key="1">
    <source>
        <dbReference type="SAM" id="MobiDB-lite"/>
    </source>
</evidence>
<proteinExistence type="predicted"/>
<gene>
    <name evidence="2" type="ORF">UFOVP413_13</name>
</gene>
<evidence type="ECO:0000313" key="2">
    <source>
        <dbReference type="EMBL" id="CAB4141037.1"/>
    </source>
</evidence>
<organism evidence="2">
    <name type="scientific">uncultured Caudovirales phage</name>
    <dbReference type="NCBI Taxonomy" id="2100421"/>
    <lineage>
        <taxon>Viruses</taxon>
        <taxon>Duplodnaviria</taxon>
        <taxon>Heunggongvirae</taxon>
        <taxon>Uroviricota</taxon>
        <taxon>Caudoviricetes</taxon>
        <taxon>Peduoviridae</taxon>
        <taxon>Maltschvirus</taxon>
        <taxon>Maltschvirus maltsch</taxon>
    </lineage>
</organism>
<feature type="region of interest" description="Disordered" evidence="1">
    <location>
        <begin position="57"/>
        <end position="81"/>
    </location>
</feature>
<name>A0A6J5M6C0_9CAUD</name>
<protein>
    <submittedName>
        <fullName evidence="2">Uncharacterized protein</fullName>
    </submittedName>
</protein>
<sequence length="81" mass="8567">MTTQTIEEKLAALESRIDTLTALAFVLSENRNLDHLLAQLPAAPVAEIALPTENVSATIPDSPIESQGGANDNVDHSEKSA</sequence>
<feature type="compositionally biased region" description="Polar residues" evidence="1">
    <location>
        <begin position="57"/>
        <end position="70"/>
    </location>
</feature>
<reference evidence="2" key="1">
    <citation type="submission" date="2020-04" db="EMBL/GenBank/DDBJ databases">
        <authorList>
            <person name="Chiriac C."/>
            <person name="Salcher M."/>
            <person name="Ghai R."/>
            <person name="Kavagutti S V."/>
        </authorList>
    </citation>
    <scope>NUCLEOTIDE SEQUENCE</scope>
</reference>